<dbReference type="EMBL" id="BMYV01000001">
    <property type="protein sequence ID" value="GGX58228.1"/>
    <property type="molecule type" value="Genomic_DNA"/>
</dbReference>
<organism evidence="1 2">
    <name type="scientific">Litorimonas cladophorae</name>
    <dbReference type="NCBI Taxonomy" id="1220491"/>
    <lineage>
        <taxon>Bacteria</taxon>
        <taxon>Pseudomonadati</taxon>
        <taxon>Pseudomonadota</taxon>
        <taxon>Alphaproteobacteria</taxon>
        <taxon>Maricaulales</taxon>
        <taxon>Robiginitomaculaceae</taxon>
    </lineage>
</organism>
<dbReference type="NCBIfam" id="TIGR02753">
    <property type="entry name" value="sodN"/>
    <property type="match status" value="1"/>
</dbReference>
<evidence type="ECO:0000313" key="1">
    <source>
        <dbReference type="EMBL" id="GGX58228.1"/>
    </source>
</evidence>
<dbReference type="SUPFAM" id="SSF109770">
    <property type="entry name" value="Nickel-containing superoxide dismutase, NiSOD"/>
    <property type="match status" value="1"/>
</dbReference>
<protein>
    <submittedName>
        <fullName evidence="1">Superoxide dismutase, Ni</fullName>
    </submittedName>
</protein>
<dbReference type="InterPro" id="IPR036502">
    <property type="entry name" value="NiSOD_sf"/>
</dbReference>
<comment type="caution">
    <text evidence="1">The sequence shown here is derived from an EMBL/GenBank/DDBJ whole genome shotgun (WGS) entry which is preliminary data.</text>
</comment>
<reference evidence="1 2" key="1">
    <citation type="journal article" date="2014" name="Int. J. Syst. Evol. Microbiol.">
        <title>Complete genome sequence of Corynebacterium casei LMG S-19264T (=DSM 44701T), isolated from a smear-ripened cheese.</title>
        <authorList>
            <consortium name="US DOE Joint Genome Institute (JGI-PGF)"/>
            <person name="Walter F."/>
            <person name="Albersmeier A."/>
            <person name="Kalinowski J."/>
            <person name="Ruckert C."/>
        </authorList>
    </citation>
    <scope>NUCLEOTIDE SEQUENCE [LARGE SCALE GENOMIC DNA]</scope>
    <source>
        <strain evidence="1 2">KCTC 23968</strain>
    </source>
</reference>
<accession>A0A918NCV4</accession>
<dbReference type="Proteomes" id="UP000600865">
    <property type="component" value="Unassembled WGS sequence"/>
</dbReference>
<dbReference type="Pfam" id="PF09055">
    <property type="entry name" value="Sod_Ni"/>
    <property type="match status" value="1"/>
</dbReference>
<sequence>MLHTLLSKLDSHIATADAHCDIPCGIYDARIVTYYAVSTLRQIDILLGLKDKGLSETAFAMQVARNTAKKEEMAENVKHQTRIIWGDFMKGDHLKKHPGAHELAHKIMLAGSACKQDLHREDGEKLVELCNEFSEMFWSMKGVKTKKVTTPYAPNVEVVEPAL</sequence>
<name>A0A918NCV4_9PROT</name>
<dbReference type="GO" id="GO:0004784">
    <property type="term" value="F:superoxide dismutase activity"/>
    <property type="evidence" value="ECO:0007669"/>
    <property type="project" value="InterPro"/>
</dbReference>
<proteinExistence type="predicted"/>
<dbReference type="InterPro" id="IPR014123">
    <property type="entry name" value="Superoxide_dismutase_Ni-type"/>
</dbReference>
<gene>
    <name evidence="1" type="ORF">GCM10011309_04330</name>
</gene>
<dbReference type="GO" id="GO:0016151">
    <property type="term" value="F:nickel cation binding"/>
    <property type="evidence" value="ECO:0007669"/>
    <property type="project" value="InterPro"/>
</dbReference>
<dbReference type="Gene3D" id="1.20.120.400">
    <property type="entry name" value="Nickel-containing superoxide dismutase"/>
    <property type="match status" value="1"/>
</dbReference>
<keyword evidence="2" id="KW-1185">Reference proteome</keyword>
<dbReference type="AlphaFoldDB" id="A0A918NCV4"/>
<dbReference type="RefSeq" id="WP_189580724.1">
    <property type="nucleotide sequence ID" value="NZ_BMYV01000001.1"/>
</dbReference>
<evidence type="ECO:0000313" key="2">
    <source>
        <dbReference type="Proteomes" id="UP000600865"/>
    </source>
</evidence>